<sequence length="468" mass="50980">MELLQNILSSFGAAVVVPVMLFIVALFLKVKPKKAFQSALNAGIGLTGFNLIVNSFVPIVTPVINNMVEQTGVKLPVFDTGWQATSVIAYSTQVGVIFLVVGLVLQVALFLIKWTDVFMPSDMWNNYSFMVWGSMIYLITDNMPLAMACMIIQNLYVMLLGEVIAMRWANYYNLPGTTLTAPHHVTSVPYAIIMNWILDKLGAGKINWDPATLKKKLGFLGEPITLGLFLGLLIGIMGNLNTLNTLDGWGSVLTMGLAVSAVMAVFPRVASIFASAFTSLTNASKKTAKGSGKNREWMLSVNDAVGYGEPATLMTGLILIPIMVLLAMVLPGNETLPLVDLIALPYMVEMIICVSKGNIFKGVISGVIWFTIGLYVCTLTAPYFTEVASQVGVNIPEGAMMITSFGILYNPVMALIFLAFLSGNFLWMGIVVVLYLAMYVLFKKNKQAVWSFLEGETPDNTPKEKVVA</sequence>
<dbReference type="PANTHER" id="PTHR37324">
    <property type="entry name" value="PTS SYSTEM GALACTITOL-SPECIFIC EIIC COMPONENT"/>
    <property type="match status" value="1"/>
</dbReference>
<evidence type="ECO:0000313" key="13">
    <source>
        <dbReference type="Proteomes" id="UP000013750"/>
    </source>
</evidence>
<reference evidence="12 14" key="2">
    <citation type="submission" date="2013-03" db="EMBL/GenBank/DDBJ databases">
        <title>The Genome Sequence of Enterococcus gilvus ATCC BAA-350 (PacBio/Illumina hybrid assembly).</title>
        <authorList>
            <consortium name="The Broad Institute Genomics Platform"/>
            <consortium name="The Broad Institute Genome Sequencing Center for Infectious Disease"/>
            <person name="Earl A."/>
            <person name="Russ C."/>
            <person name="Gilmore M."/>
            <person name="Surin D."/>
            <person name="Walker B."/>
            <person name="Young S."/>
            <person name="Zeng Q."/>
            <person name="Gargeya S."/>
            <person name="Fitzgerald M."/>
            <person name="Haas B."/>
            <person name="Abouelleil A."/>
            <person name="Allen A.W."/>
            <person name="Alvarado L."/>
            <person name="Arachchi H.M."/>
            <person name="Berlin A.M."/>
            <person name="Chapman S.B."/>
            <person name="Gainer-Dewar J."/>
            <person name="Goldberg J."/>
            <person name="Griggs A."/>
            <person name="Gujja S."/>
            <person name="Hansen M."/>
            <person name="Howarth C."/>
            <person name="Imamovic A."/>
            <person name="Ireland A."/>
            <person name="Larimer J."/>
            <person name="McCowan C."/>
            <person name="Murphy C."/>
            <person name="Pearson M."/>
            <person name="Poon T.W."/>
            <person name="Priest M."/>
            <person name="Roberts A."/>
            <person name="Saif S."/>
            <person name="Shea T."/>
            <person name="Sisk P."/>
            <person name="Sykes S."/>
            <person name="Wortman J."/>
            <person name="Nusbaum C."/>
            <person name="Birren B."/>
        </authorList>
    </citation>
    <scope>NUCLEOTIDE SEQUENCE [LARGE SCALE GENOMIC DNA]</scope>
    <source>
        <strain evidence="12 14">ATCC BAA-350</strain>
    </source>
</reference>
<dbReference type="PROSITE" id="PS51104">
    <property type="entry name" value="PTS_EIIC_TYPE_2"/>
    <property type="match status" value="1"/>
</dbReference>
<gene>
    <name evidence="12" type="ORF">I592_00311</name>
    <name evidence="11" type="ORF">UKC_03651</name>
</gene>
<dbReference type="PANTHER" id="PTHR37324:SF2">
    <property type="entry name" value="PTS SYSTEM GALACTITOL-SPECIFIC EIIC COMPONENT"/>
    <property type="match status" value="1"/>
</dbReference>
<feature type="transmembrane region" description="Helical" evidence="9">
    <location>
        <begin position="217"/>
        <end position="237"/>
    </location>
</feature>
<evidence type="ECO:0000256" key="5">
    <source>
        <dbReference type="ARBA" id="ARBA00022683"/>
    </source>
</evidence>
<dbReference type="InterPro" id="IPR013853">
    <property type="entry name" value="EIIC-GAT"/>
</dbReference>
<evidence type="ECO:0000256" key="8">
    <source>
        <dbReference type="ARBA" id="ARBA00023136"/>
    </source>
</evidence>
<keyword evidence="8 9" id="KW-0472">Membrane</keyword>
<evidence type="ECO:0000256" key="9">
    <source>
        <dbReference type="SAM" id="Phobius"/>
    </source>
</evidence>
<evidence type="ECO:0000313" key="12">
    <source>
        <dbReference type="EMBL" id="EOW81026.1"/>
    </source>
</evidence>
<dbReference type="HOGENOM" id="CLU_040393_0_1_9"/>
<feature type="transmembrane region" description="Helical" evidence="9">
    <location>
        <begin position="366"/>
        <end position="384"/>
    </location>
</feature>
<dbReference type="AlphaFoldDB" id="R2XFS3"/>
<proteinExistence type="predicted"/>
<dbReference type="PIRSF" id="PIRSF006304">
    <property type="entry name" value="GatC"/>
    <property type="match status" value="1"/>
</dbReference>
<keyword evidence="2" id="KW-0813">Transport</keyword>
<evidence type="ECO:0000256" key="6">
    <source>
        <dbReference type="ARBA" id="ARBA00022692"/>
    </source>
</evidence>
<dbReference type="Proteomes" id="UP000014160">
    <property type="component" value="Unassembled WGS sequence"/>
</dbReference>
<organism evidence="11 13">
    <name type="scientific">Enterococcus gilvus ATCC BAA-350</name>
    <dbReference type="NCBI Taxonomy" id="1158614"/>
    <lineage>
        <taxon>Bacteria</taxon>
        <taxon>Bacillati</taxon>
        <taxon>Bacillota</taxon>
        <taxon>Bacilli</taxon>
        <taxon>Lactobacillales</taxon>
        <taxon>Enterococcaceae</taxon>
        <taxon>Enterococcus</taxon>
    </lineage>
</organism>
<reference evidence="11 13" key="1">
    <citation type="submission" date="2013-02" db="EMBL/GenBank/DDBJ databases">
        <title>The Genome Sequence of Enterococcus gilvus ATCC BAA-350.</title>
        <authorList>
            <consortium name="The Broad Institute Genome Sequencing Platform"/>
            <consortium name="The Broad Institute Genome Sequencing Center for Infectious Disease"/>
            <person name="Earl A.M."/>
            <person name="Gilmore M.S."/>
            <person name="Lebreton F."/>
            <person name="Walker B."/>
            <person name="Young S.K."/>
            <person name="Zeng Q."/>
            <person name="Gargeya S."/>
            <person name="Fitzgerald M."/>
            <person name="Haas B."/>
            <person name="Abouelleil A."/>
            <person name="Alvarado L."/>
            <person name="Arachchi H.M."/>
            <person name="Berlin A.M."/>
            <person name="Chapman S.B."/>
            <person name="Dewar J."/>
            <person name="Goldberg J."/>
            <person name="Griggs A."/>
            <person name="Gujja S."/>
            <person name="Hansen M."/>
            <person name="Howarth C."/>
            <person name="Imamovic A."/>
            <person name="Larimer J."/>
            <person name="McCowan C."/>
            <person name="Murphy C."/>
            <person name="Neiman D."/>
            <person name="Pearson M."/>
            <person name="Priest M."/>
            <person name="Roberts A."/>
            <person name="Saif S."/>
            <person name="Shea T."/>
            <person name="Sisk P."/>
            <person name="Sykes S."/>
            <person name="Wortman J."/>
            <person name="Nusbaum C."/>
            <person name="Birren B."/>
        </authorList>
    </citation>
    <scope>NUCLEOTIDE SEQUENCE [LARGE SCALE GENOMIC DNA]</scope>
    <source>
        <strain evidence="11 13">ATCC BAA-350</strain>
    </source>
</reference>
<evidence type="ECO:0000313" key="14">
    <source>
        <dbReference type="Proteomes" id="UP000014160"/>
    </source>
</evidence>
<dbReference type="GO" id="GO:0005886">
    <property type="term" value="C:plasma membrane"/>
    <property type="evidence" value="ECO:0007669"/>
    <property type="project" value="UniProtKB-SubCell"/>
</dbReference>
<dbReference type="PATRIC" id="fig|1158614.3.peg.3637"/>
<evidence type="ECO:0000313" key="11">
    <source>
        <dbReference type="EMBL" id="EOI53699.1"/>
    </source>
</evidence>
<evidence type="ECO:0000256" key="3">
    <source>
        <dbReference type="ARBA" id="ARBA00022475"/>
    </source>
</evidence>
<evidence type="ECO:0000256" key="4">
    <source>
        <dbReference type="ARBA" id="ARBA00022597"/>
    </source>
</evidence>
<protein>
    <recommendedName>
        <fullName evidence="10">PTS EIIC type-2 domain-containing protein</fullName>
    </recommendedName>
</protein>
<keyword evidence="3" id="KW-1003">Cell membrane</keyword>
<evidence type="ECO:0000256" key="1">
    <source>
        <dbReference type="ARBA" id="ARBA00004651"/>
    </source>
</evidence>
<dbReference type="EMBL" id="ASWH01000001">
    <property type="protein sequence ID" value="EOW81026.1"/>
    <property type="molecule type" value="Genomic_DNA"/>
</dbReference>
<dbReference type="GeneID" id="301215944"/>
<dbReference type="RefSeq" id="WP_010781991.1">
    <property type="nucleotide sequence ID" value="NZ_ASWH01000001.1"/>
</dbReference>
<dbReference type="GO" id="GO:0015577">
    <property type="term" value="F:galactitol transmembrane transporter activity"/>
    <property type="evidence" value="ECO:0007669"/>
    <property type="project" value="InterPro"/>
</dbReference>
<feature type="transmembrane region" description="Helical" evidence="9">
    <location>
        <begin position="304"/>
        <end position="330"/>
    </location>
</feature>
<feature type="transmembrane region" description="Helical" evidence="9">
    <location>
        <begin position="414"/>
        <end position="442"/>
    </location>
</feature>
<feature type="domain" description="PTS EIIC type-2" evidence="10">
    <location>
        <begin position="5"/>
        <end position="443"/>
    </location>
</feature>
<keyword evidence="4" id="KW-0762">Sugar transport</keyword>
<keyword evidence="5" id="KW-0598">Phosphotransferase system</keyword>
<keyword evidence="14" id="KW-1185">Reference proteome</keyword>
<evidence type="ECO:0000256" key="2">
    <source>
        <dbReference type="ARBA" id="ARBA00022448"/>
    </source>
</evidence>
<keyword evidence="6 9" id="KW-0812">Transmembrane</keyword>
<feature type="transmembrane region" description="Helical" evidence="9">
    <location>
        <begin position="257"/>
        <end position="283"/>
    </location>
</feature>
<dbReference type="EMBL" id="AJDQ01000012">
    <property type="protein sequence ID" value="EOI53699.1"/>
    <property type="molecule type" value="Genomic_DNA"/>
</dbReference>
<feature type="transmembrane region" description="Helical" evidence="9">
    <location>
        <begin position="336"/>
        <end position="354"/>
    </location>
</feature>
<dbReference type="InterPro" id="IPR004703">
    <property type="entry name" value="PTS_sugar-sp_permease"/>
</dbReference>
<evidence type="ECO:0000256" key="7">
    <source>
        <dbReference type="ARBA" id="ARBA00022989"/>
    </source>
</evidence>
<dbReference type="Pfam" id="PF03611">
    <property type="entry name" value="EIIC-GAT"/>
    <property type="match status" value="1"/>
</dbReference>
<dbReference type="GO" id="GO:0009401">
    <property type="term" value="P:phosphoenolpyruvate-dependent sugar phosphotransferase system"/>
    <property type="evidence" value="ECO:0007669"/>
    <property type="project" value="UniProtKB-KW"/>
</dbReference>
<dbReference type="OrthoDB" id="9787936at2"/>
<keyword evidence="7 9" id="KW-1133">Transmembrane helix</keyword>
<accession>R2XFS3</accession>
<dbReference type="InterPro" id="IPR013014">
    <property type="entry name" value="PTS_EIIC_2"/>
</dbReference>
<name>R2XFS3_9ENTE</name>
<dbReference type="Proteomes" id="UP000013750">
    <property type="component" value="Unassembled WGS sequence"/>
</dbReference>
<feature type="transmembrane region" description="Helical" evidence="9">
    <location>
        <begin position="84"/>
        <end position="112"/>
    </location>
</feature>
<evidence type="ECO:0000259" key="10">
    <source>
        <dbReference type="PROSITE" id="PS51104"/>
    </source>
</evidence>
<feature type="transmembrane region" description="Helical" evidence="9">
    <location>
        <begin position="6"/>
        <end position="28"/>
    </location>
</feature>
<comment type="subcellular location">
    <subcellularLocation>
        <location evidence="1">Cell membrane</location>
        <topology evidence="1">Multi-pass membrane protein</topology>
    </subcellularLocation>
</comment>
<dbReference type="eggNOG" id="COG3775">
    <property type="taxonomic scope" value="Bacteria"/>
</dbReference>
<comment type="caution">
    <text evidence="11">The sequence shown here is derived from an EMBL/GenBank/DDBJ whole genome shotgun (WGS) entry which is preliminary data.</text>
</comment>
<feature type="transmembrane region" description="Helical" evidence="9">
    <location>
        <begin position="40"/>
        <end position="64"/>
    </location>
</feature>